<dbReference type="PANTHER" id="PTHR46393">
    <property type="entry name" value="SUSHI DOMAIN-CONTAINING PROTEIN"/>
    <property type="match status" value="1"/>
</dbReference>
<keyword evidence="23" id="KW-1185">Reference proteome</keyword>
<keyword evidence="5" id="KW-0964">Secreted</keyword>
<evidence type="ECO:0000256" key="13">
    <source>
        <dbReference type="ARBA" id="ARBA00022859"/>
    </source>
</evidence>
<dbReference type="InterPro" id="IPR009003">
    <property type="entry name" value="Peptidase_S1_PA"/>
</dbReference>
<feature type="domain" description="Sushi" evidence="21">
    <location>
        <begin position="138"/>
        <end position="196"/>
    </location>
</feature>
<name>A0A665UI45_ECHNA</name>
<keyword evidence="8" id="KW-0645">Protease</keyword>
<dbReference type="InterPro" id="IPR001314">
    <property type="entry name" value="Peptidase_S1A"/>
</dbReference>
<evidence type="ECO:0000256" key="2">
    <source>
        <dbReference type="ARBA" id="ARBA00001946"/>
    </source>
</evidence>
<dbReference type="GO" id="GO:0009617">
    <property type="term" value="P:response to bacterium"/>
    <property type="evidence" value="ECO:0007669"/>
    <property type="project" value="TreeGrafter"/>
</dbReference>
<feature type="domain" description="VWFA" evidence="19">
    <location>
        <begin position="237"/>
        <end position="439"/>
    </location>
</feature>
<dbReference type="PROSITE" id="PS00134">
    <property type="entry name" value="TRYPSIN_HIS"/>
    <property type="match status" value="1"/>
</dbReference>
<dbReference type="PROSITE" id="PS50240">
    <property type="entry name" value="TRYPSIN_DOM"/>
    <property type="match status" value="1"/>
</dbReference>
<feature type="domain" description="Sushi" evidence="21">
    <location>
        <begin position="75"/>
        <end position="134"/>
    </location>
</feature>
<dbReference type="InterPro" id="IPR011360">
    <property type="entry name" value="Compl_C2_B"/>
</dbReference>
<evidence type="ECO:0000259" key="20">
    <source>
        <dbReference type="PROSITE" id="PS50240"/>
    </source>
</evidence>
<dbReference type="GO" id="GO:0070062">
    <property type="term" value="C:extracellular exosome"/>
    <property type="evidence" value="ECO:0007669"/>
    <property type="project" value="TreeGrafter"/>
</dbReference>
<evidence type="ECO:0000256" key="1">
    <source>
        <dbReference type="ARBA" id="ARBA00001936"/>
    </source>
</evidence>
<dbReference type="GO" id="GO:0006956">
    <property type="term" value="P:complement activation"/>
    <property type="evidence" value="ECO:0007669"/>
    <property type="project" value="InterPro"/>
</dbReference>
<reference evidence="22" key="3">
    <citation type="submission" date="2025-09" db="UniProtKB">
        <authorList>
            <consortium name="Ensembl"/>
        </authorList>
    </citation>
    <scope>IDENTIFICATION</scope>
</reference>
<dbReference type="Pfam" id="PF00084">
    <property type="entry name" value="Sushi"/>
    <property type="match status" value="3"/>
</dbReference>
<evidence type="ECO:0000256" key="3">
    <source>
        <dbReference type="ARBA" id="ARBA00004241"/>
    </source>
</evidence>
<dbReference type="AlphaFoldDB" id="A0A665UI45"/>
<keyword evidence="12" id="KW-0720">Serine protease</keyword>
<dbReference type="InterPro" id="IPR035976">
    <property type="entry name" value="Sushi/SCR/CCP_sf"/>
</dbReference>
<dbReference type="InterPro" id="IPR036465">
    <property type="entry name" value="vWFA_dom_sf"/>
</dbReference>
<dbReference type="SUPFAM" id="SSF53300">
    <property type="entry name" value="vWA-like"/>
    <property type="match status" value="1"/>
</dbReference>
<feature type="active site" description="Charge relay system" evidence="17">
    <location>
        <position position="493"/>
    </location>
</feature>
<comment type="cofactor">
    <cofactor evidence="2">
        <name>Mg(2+)</name>
        <dbReference type="ChEBI" id="CHEBI:18420"/>
    </cofactor>
</comment>
<keyword evidence="7 18" id="KW-0768">Sushi</keyword>
<keyword evidence="13" id="KW-0391">Immunity</keyword>
<dbReference type="SUPFAM" id="SSF50494">
    <property type="entry name" value="Trypsin-like serine proteases"/>
    <property type="match status" value="1"/>
</dbReference>
<evidence type="ECO:0000259" key="21">
    <source>
        <dbReference type="PROSITE" id="PS50923"/>
    </source>
</evidence>
<proteinExistence type="predicted"/>
<evidence type="ECO:0000259" key="19">
    <source>
        <dbReference type="PROSITE" id="PS50234"/>
    </source>
</evidence>
<dbReference type="PROSITE" id="PS50923">
    <property type="entry name" value="SUSHI"/>
    <property type="match status" value="2"/>
</dbReference>
<dbReference type="Pfam" id="PF00089">
    <property type="entry name" value="Trypsin"/>
    <property type="match status" value="1"/>
</dbReference>
<dbReference type="Proteomes" id="UP000472264">
    <property type="component" value="Chromosome 14"/>
</dbReference>
<evidence type="ECO:0000256" key="10">
    <source>
        <dbReference type="ARBA" id="ARBA00022737"/>
    </source>
</evidence>
<dbReference type="PANTHER" id="PTHR46393:SF6">
    <property type="entry name" value="COMPLEMENT C2-RELATED"/>
    <property type="match status" value="1"/>
</dbReference>
<evidence type="ECO:0000256" key="6">
    <source>
        <dbReference type="ARBA" id="ARBA00022588"/>
    </source>
</evidence>
<feature type="active site" description="Charge relay system" evidence="17">
    <location>
        <position position="542"/>
    </location>
</feature>
<evidence type="ECO:0000256" key="18">
    <source>
        <dbReference type="PROSITE-ProRule" id="PRU00302"/>
    </source>
</evidence>
<evidence type="ECO:0000256" key="5">
    <source>
        <dbReference type="ARBA" id="ARBA00022525"/>
    </source>
</evidence>
<organism evidence="22 23">
    <name type="scientific">Echeneis naucrates</name>
    <name type="common">Live sharksucker</name>
    <dbReference type="NCBI Taxonomy" id="173247"/>
    <lineage>
        <taxon>Eukaryota</taxon>
        <taxon>Metazoa</taxon>
        <taxon>Chordata</taxon>
        <taxon>Craniata</taxon>
        <taxon>Vertebrata</taxon>
        <taxon>Euteleostomi</taxon>
        <taxon>Actinopterygii</taxon>
        <taxon>Neopterygii</taxon>
        <taxon>Teleostei</taxon>
        <taxon>Neoteleostei</taxon>
        <taxon>Acanthomorphata</taxon>
        <taxon>Carangaria</taxon>
        <taxon>Carangiformes</taxon>
        <taxon>Echeneidae</taxon>
        <taxon>Echeneis</taxon>
    </lineage>
</organism>
<feature type="active site" description="Charge relay system" evidence="17">
    <location>
        <position position="666"/>
    </location>
</feature>
<reference evidence="22" key="1">
    <citation type="submission" date="2021-04" db="EMBL/GenBank/DDBJ databases">
        <authorList>
            <consortium name="Wellcome Sanger Institute Data Sharing"/>
        </authorList>
    </citation>
    <scope>NUCLEOTIDE SEQUENCE [LARGE SCALE GENOMIC DNA]</scope>
</reference>
<dbReference type="CDD" id="cd00033">
    <property type="entry name" value="CCP"/>
    <property type="match status" value="3"/>
</dbReference>
<evidence type="ECO:0000256" key="4">
    <source>
        <dbReference type="ARBA" id="ARBA00004613"/>
    </source>
</evidence>
<reference evidence="22" key="2">
    <citation type="submission" date="2025-08" db="UniProtKB">
        <authorList>
            <consortium name="Ensembl"/>
        </authorList>
    </citation>
    <scope>IDENTIFICATION</scope>
</reference>
<dbReference type="SUPFAM" id="SSF57535">
    <property type="entry name" value="Complement control module/SCR domain"/>
    <property type="match status" value="3"/>
</dbReference>
<keyword evidence="14 18" id="KW-1015">Disulfide bond</keyword>
<dbReference type="GO" id="GO:0004252">
    <property type="term" value="F:serine-type endopeptidase activity"/>
    <property type="evidence" value="ECO:0007669"/>
    <property type="project" value="InterPro"/>
</dbReference>
<dbReference type="PRINTS" id="PR00722">
    <property type="entry name" value="CHYMOTRYPSIN"/>
</dbReference>
<keyword evidence="15" id="KW-0325">Glycoprotein</keyword>
<evidence type="ECO:0000256" key="9">
    <source>
        <dbReference type="ARBA" id="ARBA00022729"/>
    </source>
</evidence>
<dbReference type="PROSITE" id="PS50234">
    <property type="entry name" value="VWFA"/>
    <property type="match status" value="1"/>
</dbReference>
<evidence type="ECO:0000256" key="8">
    <source>
        <dbReference type="ARBA" id="ARBA00022670"/>
    </source>
</evidence>
<dbReference type="InterPro" id="IPR002035">
    <property type="entry name" value="VWF_A"/>
</dbReference>
<sequence>LIFYRGEVWCDCTEEGMEIQGGNYFLTKQLRSGSVLVYNCSDNYFPYPHLTRTCQLDGTWRPPPLVYPPQKCKMVECPDPNVLEYGDVNPPQRKYYVGNVTTYECYSGYTLRGSGSRVCLSSGKWNGSFPICSRDSGDACLDPGIPPGASRKGNTFGIGDSVTYSCNGKWLFLVGSKERVCQENGQWTGRAPECYYKHTYDTAEEASAAFGSAMKDTLFTLETSRKTIRISKGGILDIYIAVDISESIDEEEIKAATDAVISLVETISSFDVSPNYEIFLFSSEIIPIVNILDFLNGSIEPIEIQRQLDQFNPSDYNTAGTNLKATFERFLDQMSFIQERTGAEAFKEHRHVIILFTDGAYNMGGSPDLTLQKIKNLVYMNHIDGSGPNPREEYLDIYVFAIGNEIFDDDLQALTVGVGGKHYFRMEAIEVLQSTFDEMIDEGDLKGLCGLHKADDLEDSKRKMYPWWAYQDTQTFKCLGSLVTPRYILTAAHCFKDNSVPDDVTVDLDDNTGKKVVDIIIHDKYNIRGREDQGVKEFYDYDVALVQLERDIEISKQARPICIPCTEETNIALKLPRKAACSEQEKLLLKDRHELLHFLSKGKRELVEKDAHVKLGDARQSCIEHALEAENIITTKDPEVAVTENFLCSGGANIHHISSIACKGDSGGAVFKNYKRRTVQVKLFFSMHPASCAKNSDANSRDFFINLFKVVPFLKSTIGNSADEGITSLTFLD</sequence>
<dbReference type="Ensembl" id="ENSENLT00000019755.1">
    <property type="protein sequence ID" value="ENSENLP00000019047.1"/>
    <property type="gene ID" value="ENSENLG00000008603.1"/>
</dbReference>
<evidence type="ECO:0000256" key="17">
    <source>
        <dbReference type="PIRSR" id="PIRSR001154-1"/>
    </source>
</evidence>
<keyword evidence="10" id="KW-0677">Repeat</keyword>
<evidence type="ECO:0000313" key="22">
    <source>
        <dbReference type="Ensembl" id="ENSENLP00000019047.1"/>
    </source>
</evidence>
<dbReference type="InterPro" id="IPR001254">
    <property type="entry name" value="Trypsin_dom"/>
</dbReference>
<accession>A0A665UI45</accession>
<evidence type="ECO:0000313" key="23">
    <source>
        <dbReference type="Proteomes" id="UP000472264"/>
    </source>
</evidence>
<comment type="cofactor">
    <cofactor evidence="1">
        <name>Mn(2+)</name>
        <dbReference type="ChEBI" id="CHEBI:29035"/>
    </cofactor>
</comment>
<evidence type="ECO:0000256" key="11">
    <source>
        <dbReference type="ARBA" id="ARBA00022801"/>
    </source>
</evidence>
<dbReference type="Pfam" id="PF00092">
    <property type="entry name" value="VWA"/>
    <property type="match status" value="1"/>
</dbReference>
<evidence type="ECO:0000256" key="12">
    <source>
        <dbReference type="ARBA" id="ARBA00022825"/>
    </source>
</evidence>
<evidence type="ECO:0000256" key="16">
    <source>
        <dbReference type="ARBA" id="ARBA00029636"/>
    </source>
</evidence>
<comment type="caution">
    <text evidence="18">Lacks conserved residue(s) required for the propagation of feature annotation.</text>
</comment>
<dbReference type="GO" id="GO:0009986">
    <property type="term" value="C:cell surface"/>
    <property type="evidence" value="ECO:0007669"/>
    <property type="project" value="UniProtKB-SubCell"/>
</dbReference>
<dbReference type="Gene3D" id="2.40.10.120">
    <property type="match status" value="1"/>
</dbReference>
<dbReference type="Gene3D" id="3.40.50.410">
    <property type="entry name" value="von Willebrand factor, type A domain"/>
    <property type="match status" value="1"/>
</dbReference>
<evidence type="ECO:0000256" key="7">
    <source>
        <dbReference type="ARBA" id="ARBA00022659"/>
    </source>
</evidence>
<dbReference type="InterPro" id="IPR000436">
    <property type="entry name" value="Sushi_SCR_CCP_dom"/>
</dbReference>
<keyword evidence="6" id="KW-0399">Innate immunity</keyword>
<protein>
    <recommendedName>
        <fullName evidence="16">C3/C5 convertase</fullName>
    </recommendedName>
</protein>
<keyword evidence="9" id="KW-0732">Signal</keyword>
<dbReference type="SMART" id="SM00020">
    <property type="entry name" value="Tryp_SPc"/>
    <property type="match status" value="1"/>
</dbReference>
<dbReference type="SMART" id="SM00327">
    <property type="entry name" value="VWA"/>
    <property type="match status" value="1"/>
</dbReference>
<dbReference type="SMART" id="SM00032">
    <property type="entry name" value="CCP"/>
    <property type="match status" value="3"/>
</dbReference>
<dbReference type="Gene3D" id="2.10.70.10">
    <property type="entry name" value="Complement Module, domain 1"/>
    <property type="match status" value="3"/>
</dbReference>
<gene>
    <name evidence="22" type="primary">cfbl</name>
</gene>
<dbReference type="PIRSF" id="PIRSF001154">
    <property type="entry name" value="Compl_C2_B"/>
    <property type="match status" value="1"/>
</dbReference>
<dbReference type="InterPro" id="IPR018114">
    <property type="entry name" value="TRYPSIN_HIS"/>
</dbReference>
<evidence type="ECO:0000256" key="15">
    <source>
        <dbReference type="ARBA" id="ARBA00023180"/>
    </source>
</evidence>
<feature type="domain" description="Peptidase S1" evidence="20">
    <location>
        <begin position="448"/>
        <end position="719"/>
    </location>
</feature>
<dbReference type="GO" id="GO:0006508">
    <property type="term" value="P:proteolysis"/>
    <property type="evidence" value="ECO:0007669"/>
    <property type="project" value="UniProtKB-KW"/>
</dbReference>
<evidence type="ECO:0000256" key="14">
    <source>
        <dbReference type="ARBA" id="ARBA00023157"/>
    </source>
</evidence>
<feature type="disulfide bond" evidence="18">
    <location>
        <begin position="105"/>
        <end position="132"/>
    </location>
</feature>
<comment type="subcellular location">
    <subcellularLocation>
        <location evidence="3">Cell surface</location>
    </subcellularLocation>
    <subcellularLocation>
        <location evidence="4">Secreted</location>
    </subcellularLocation>
</comment>
<dbReference type="GO" id="GO:0045087">
    <property type="term" value="P:innate immune response"/>
    <property type="evidence" value="ECO:0007669"/>
    <property type="project" value="UniProtKB-KW"/>
</dbReference>
<keyword evidence="11" id="KW-0378">Hydrolase</keyword>